<proteinExistence type="predicted"/>
<evidence type="ECO:0000313" key="3">
    <source>
        <dbReference type="Proteomes" id="UP001500707"/>
    </source>
</evidence>
<keyword evidence="1" id="KW-1133">Transmembrane helix</keyword>
<feature type="transmembrane region" description="Helical" evidence="1">
    <location>
        <begin position="118"/>
        <end position="136"/>
    </location>
</feature>
<keyword evidence="1" id="KW-0472">Membrane</keyword>
<reference evidence="3" key="1">
    <citation type="journal article" date="2019" name="Int. J. Syst. Evol. Microbiol.">
        <title>The Global Catalogue of Microorganisms (GCM) 10K type strain sequencing project: providing services to taxonomists for standard genome sequencing and annotation.</title>
        <authorList>
            <consortium name="The Broad Institute Genomics Platform"/>
            <consortium name="The Broad Institute Genome Sequencing Center for Infectious Disease"/>
            <person name="Wu L."/>
            <person name="Ma J."/>
        </authorList>
    </citation>
    <scope>NUCLEOTIDE SEQUENCE [LARGE SCALE GENOMIC DNA]</scope>
    <source>
        <strain evidence="3">JCM 17656</strain>
    </source>
</reference>
<evidence type="ECO:0000256" key="1">
    <source>
        <dbReference type="SAM" id="Phobius"/>
    </source>
</evidence>
<feature type="transmembrane region" description="Helical" evidence="1">
    <location>
        <begin position="170"/>
        <end position="188"/>
    </location>
</feature>
<evidence type="ECO:0000313" key="2">
    <source>
        <dbReference type="EMBL" id="GAA3582886.1"/>
    </source>
</evidence>
<comment type="caution">
    <text evidence="2">The sequence shown here is derived from an EMBL/GenBank/DDBJ whole genome shotgun (WGS) entry which is preliminary data.</text>
</comment>
<keyword evidence="3" id="KW-1185">Reference proteome</keyword>
<organism evidence="2 3">
    <name type="scientific">Streptomyces osmaniensis</name>
    <dbReference type="NCBI Taxonomy" id="593134"/>
    <lineage>
        <taxon>Bacteria</taxon>
        <taxon>Bacillati</taxon>
        <taxon>Actinomycetota</taxon>
        <taxon>Actinomycetes</taxon>
        <taxon>Kitasatosporales</taxon>
        <taxon>Streptomycetaceae</taxon>
        <taxon>Streptomyces</taxon>
    </lineage>
</organism>
<dbReference type="EMBL" id="BAABCE010000019">
    <property type="protein sequence ID" value="GAA3582886.1"/>
    <property type="molecule type" value="Genomic_DNA"/>
</dbReference>
<feature type="transmembrane region" description="Helical" evidence="1">
    <location>
        <begin position="142"/>
        <end position="163"/>
    </location>
</feature>
<accession>A0ABP6YHZ1</accession>
<gene>
    <name evidence="2" type="ORF">GCM10022295_75040</name>
</gene>
<protein>
    <submittedName>
        <fullName evidence="2">Uncharacterized protein</fullName>
    </submittedName>
</protein>
<keyword evidence="1" id="KW-0812">Transmembrane</keyword>
<sequence>MAPRRPVRMTTAFGEGVGVCGGNMVREPIESGRAVGGALGGLWTSHRRTALARCFDLPPLALRSLVMTTHDGEQTLAGRDEREPVRQEADELRVRFQQLPDPGVARARSQQARSARTALMGAGALVALYSLIGIAGRLDGGAGAWTAAHALGLVCAGSAVEWARRGRTRWALMAIIVGAVGATLGNALP</sequence>
<name>A0ABP6YHZ1_9ACTN</name>
<dbReference type="Proteomes" id="UP001500707">
    <property type="component" value="Unassembled WGS sequence"/>
</dbReference>